<evidence type="ECO:0000313" key="2">
    <source>
        <dbReference type="Proteomes" id="UP000600214"/>
    </source>
</evidence>
<keyword evidence="2" id="KW-1185">Reference proteome</keyword>
<dbReference type="Proteomes" id="UP000600214">
    <property type="component" value="Unassembled WGS sequence"/>
</dbReference>
<protein>
    <submittedName>
        <fullName evidence="1">Uncharacterized protein</fullName>
    </submittedName>
</protein>
<dbReference type="EMBL" id="BMIA01000001">
    <property type="protein sequence ID" value="GGH32640.1"/>
    <property type="molecule type" value="Genomic_DNA"/>
</dbReference>
<accession>A0ABQ1YNE5</accession>
<comment type="caution">
    <text evidence="1">The sequence shown here is derived from an EMBL/GenBank/DDBJ whole genome shotgun (WGS) entry which is preliminary data.</text>
</comment>
<proteinExistence type="predicted"/>
<gene>
    <name evidence="1" type="ORF">GCM10007423_22290</name>
</gene>
<name>A0ABQ1YNE5_9BACT</name>
<sequence length="56" mass="6454">MNIMTRTLQRKLQKENTSFRELSDALKCEFASALLRHGAFTVSEVYYTGPTAQRMI</sequence>
<reference evidence="2" key="1">
    <citation type="journal article" date="2019" name="Int. J. Syst. Evol. Microbiol.">
        <title>The Global Catalogue of Microorganisms (GCM) 10K type strain sequencing project: providing services to taxonomists for standard genome sequencing and annotation.</title>
        <authorList>
            <consortium name="The Broad Institute Genomics Platform"/>
            <consortium name="The Broad Institute Genome Sequencing Center for Infectious Disease"/>
            <person name="Wu L."/>
            <person name="Ma J."/>
        </authorList>
    </citation>
    <scope>NUCLEOTIDE SEQUENCE [LARGE SCALE GENOMIC DNA]</scope>
    <source>
        <strain evidence="2">CGMCC 1.15288</strain>
    </source>
</reference>
<evidence type="ECO:0000313" key="1">
    <source>
        <dbReference type="EMBL" id="GGH32640.1"/>
    </source>
</evidence>
<organism evidence="1 2">
    <name type="scientific">Dyadobacter endophyticus</name>
    <dbReference type="NCBI Taxonomy" id="1749036"/>
    <lineage>
        <taxon>Bacteria</taxon>
        <taxon>Pseudomonadati</taxon>
        <taxon>Bacteroidota</taxon>
        <taxon>Cytophagia</taxon>
        <taxon>Cytophagales</taxon>
        <taxon>Spirosomataceae</taxon>
        <taxon>Dyadobacter</taxon>
    </lineage>
</organism>